<dbReference type="EMBL" id="JAOPHQ010005806">
    <property type="protein sequence ID" value="KAK0133857.1"/>
    <property type="molecule type" value="Genomic_DNA"/>
</dbReference>
<keyword evidence="2" id="KW-1185">Reference proteome</keyword>
<comment type="caution">
    <text evidence="1">The sequence shown here is derived from an EMBL/GenBank/DDBJ whole genome shotgun (WGS) entry which is preliminary data.</text>
</comment>
<organism evidence="1 2">
    <name type="scientific">Merluccius polli</name>
    <name type="common">Benguela hake</name>
    <name type="synonym">Merluccius cadenati</name>
    <dbReference type="NCBI Taxonomy" id="89951"/>
    <lineage>
        <taxon>Eukaryota</taxon>
        <taxon>Metazoa</taxon>
        <taxon>Chordata</taxon>
        <taxon>Craniata</taxon>
        <taxon>Vertebrata</taxon>
        <taxon>Euteleostomi</taxon>
        <taxon>Actinopterygii</taxon>
        <taxon>Neopterygii</taxon>
        <taxon>Teleostei</taxon>
        <taxon>Neoteleostei</taxon>
        <taxon>Acanthomorphata</taxon>
        <taxon>Zeiogadaria</taxon>
        <taxon>Gadariae</taxon>
        <taxon>Gadiformes</taxon>
        <taxon>Gadoidei</taxon>
        <taxon>Merlucciidae</taxon>
        <taxon>Merluccius</taxon>
    </lineage>
</organism>
<dbReference type="AlphaFoldDB" id="A0AA47M565"/>
<dbReference type="GO" id="GO:0005730">
    <property type="term" value="C:nucleolus"/>
    <property type="evidence" value="ECO:0007669"/>
    <property type="project" value="TreeGrafter"/>
</dbReference>
<proteinExistence type="predicted"/>
<name>A0AA47M565_MERPO</name>
<reference evidence="1" key="1">
    <citation type="journal article" date="2023" name="Front. Mar. Sci.">
        <title>A new Merluccius polli reference genome to investigate the effects of global change in West African waters.</title>
        <authorList>
            <person name="Mateo J.L."/>
            <person name="Blanco-Fernandez C."/>
            <person name="Garcia-Vazquez E."/>
            <person name="Machado-Schiaffino G."/>
        </authorList>
    </citation>
    <scope>NUCLEOTIDE SEQUENCE</scope>
    <source>
        <strain evidence="1">C29</strain>
        <tissue evidence="1">Fin</tissue>
    </source>
</reference>
<protein>
    <submittedName>
        <fullName evidence="1">Uncharacterized protein</fullName>
    </submittedName>
</protein>
<accession>A0AA47M565</accession>
<gene>
    <name evidence="1" type="ORF">N1851_030613</name>
</gene>
<dbReference type="PANTHER" id="PTHR35544:SF4">
    <property type="entry name" value="RIBOSOMAL BIOGENESIS FACTOR"/>
    <property type="match status" value="1"/>
</dbReference>
<dbReference type="Proteomes" id="UP001174136">
    <property type="component" value="Unassembled WGS sequence"/>
</dbReference>
<dbReference type="PANTHER" id="PTHR35544">
    <property type="entry name" value="RIBOSOMAL BIOGENESIS FACTOR"/>
    <property type="match status" value="1"/>
</dbReference>
<dbReference type="InterPro" id="IPR031389">
    <property type="entry name" value="RBIS"/>
</dbReference>
<dbReference type="GO" id="GO:0042254">
    <property type="term" value="P:ribosome biogenesis"/>
    <property type="evidence" value="ECO:0007669"/>
    <property type="project" value="InterPro"/>
</dbReference>
<evidence type="ECO:0000313" key="2">
    <source>
        <dbReference type="Proteomes" id="UP001174136"/>
    </source>
</evidence>
<sequence>MDVVQTRYRHHGCGTDPVPTPWMWYRPGTDTMDVVSISWFNAVILDGRSVMGKNKQRVKKQQNVFQVANKQGKNKNKTKPVKTSLKHMNAVKNEKVENLNQIFTEVQREVKSISKSVAPAPQKPMQVVKEAAKEAVNVDSAAQLFSQL</sequence>
<evidence type="ECO:0000313" key="1">
    <source>
        <dbReference type="EMBL" id="KAK0133857.1"/>
    </source>
</evidence>
<dbReference type="Pfam" id="PF15679">
    <property type="entry name" value="DUF4665"/>
    <property type="match status" value="1"/>
</dbReference>